<comment type="caution">
    <text evidence="5">The sequence shown here is derived from an EMBL/GenBank/DDBJ whole genome shotgun (WGS) entry which is preliminary data.</text>
</comment>
<dbReference type="EMBL" id="JBBCAQ010000022">
    <property type="protein sequence ID" value="KAK7590675.1"/>
    <property type="molecule type" value="Genomic_DNA"/>
</dbReference>
<accession>A0AAN9TGG1</accession>
<proteinExistence type="predicted"/>
<reference evidence="5 6" key="1">
    <citation type="submission" date="2024-03" db="EMBL/GenBank/DDBJ databases">
        <title>Adaptation during the transition from Ophiocordyceps entomopathogen to insect associate is accompanied by gene loss and intensified selection.</title>
        <authorList>
            <person name="Ward C.M."/>
            <person name="Onetto C.A."/>
            <person name="Borneman A.R."/>
        </authorList>
    </citation>
    <scope>NUCLEOTIDE SEQUENCE [LARGE SCALE GENOMIC DNA]</scope>
    <source>
        <strain evidence="5">AWRI1</strain>
        <tissue evidence="5">Single Adult Female</tissue>
    </source>
</reference>
<feature type="coiled-coil region" evidence="1">
    <location>
        <begin position="490"/>
        <end position="531"/>
    </location>
</feature>
<dbReference type="Pfam" id="PF18701">
    <property type="entry name" value="DUF5641"/>
    <property type="match status" value="1"/>
</dbReference>
<dbReference type="SUPFAM" id="SSF53098">
    <property type="entry name" value="Ribonuclease H-like"/>
    <property type="match status" value="1"/>
</dbReference>
<evidence type="ECO:0000313" key="6">
    <source>
        <dbReference type="Proteomes" id="UP001367676"/>
    </source>
</evidence>
<dbReference type="GO" id="GO:0015074">
    <property type="term" value="P:DNA integration"/>
    <property type="evidence" value="ECO:0007669"/>
    <property type="project" value="InterPro"/>
</dbReference>
<gene>
    <name evidence="5" type="ORF">V9T40_002288</name>
</gene>
<dbReference type="PANTHER" id="PTHR47331:SF5">
    <property type="entry name" value="RIBONUCLEASE H"/>
    <property type="match status" value="1"/>
</dbReference>
<dbReference type="GO" id="GO:0042575">
    <property type="term" value="C:DNA polymerase complex"/>
    <property type="evidence" value="ECO:0007669"/>
    <property type="project" value="UniProtKB-ARBA"/>
</dbReference>
<evidence type="ECO:0000256" key="2">
    <source>
        <dbReference type="SAM" id="MobiDB-lite"/>
    </source>
</evidence>
<feature type="compositionally biased region" description="Basic and acidic residues" evidence="2">
    <location>
        <begin position="199"/>
        <end position="209"/>
    </location>
</feature>
<dbReference type="InterPro" id="IPR012337">
    <property type="entry name" value="RNaseH-like_sf"/>
</dbReference>
<keyword evidence="6" id="KW-1185">Reference proteome</keyword>
<feature type="coiled-coil region" evidence="1">
    <location>
        <begin position="1587"/>
        <end position="1614"/>
    </location>
</feature>
<dbReference type="PROSITE" id="PS50994">
    <property type="entry name" value="INTEGRASE"/>
    <property type="match status" value="1"/>
</dbReference>
<feature type="transmembrane region" description="Helical" evidence="3">
    <location>
        <begin position="20"/>
        <end position="39"/>
    </location>
</feature>
<evidence type="ECO:0000256" key="1">
    <source>
        <dbReference type="SAM" id="Coils"/>
    </source>
</evidence>
<keyword evidence="3" id="KW-0472">Membrane</keyword>
<feature type="compositionally biased region" description="Polar residues" evidence="2">
    <location>
        <begin position="807"/>
        <end position="839"/>
    </location>
</feature>
<evidence type="ECO:0000313" key="5">
    <source>
        <dbReference type="EMBL" id="KAK7590675.1"/>
    </source>
</evidence>
<dbReference type="Gene3D" id="3.30.420.10">
    <property type="entry name" value="Ribonuclease H-like superfamily/Ribonuclease H"/>
    <property type="match status" value="1"/>
</dbReference>
<dbReference type="SUPFAM" id="SSF56672">
    <property type="entry name" value="DNA/RNA polymerases"/>
    <property type="match status" value="1"/>
</dbReference>
<evidence type="ECO:0000256" key="3">
    <source>
        <dbReference type="SAM" id="Phobius"/>
    </source>
</evidence>
<feature type="region of interest" description="Disordered" evidence="2">
    <location>
        <begin position="278"/>
        <end position="299"/>
    </location>
</feature>
<protein>
    <recommendedName>
        <fullName evidence="4">Integrase catalytic domain-containing protein</fullName>
    </recommendedName>
</protein>
<feature type="region of interest" description="Disordered" evidence="2">
    <location>
        <begin position="595"/>
        <end position="672"/>
    </location>
</feature>
<feature type="region of interest" description="Disordered" evidence="2">
    <location>
        <begin position="164"/>
        <end position="232"/>
    </location>
</feature>
<dbReference type="InterPro" id="IPR043502">
    <property type="entry name" value="DNA/RNA_pol_sf"/>
</dbReference>
<keyword evidence="1" id="KW-0175">Coiled coil</keyword>
<dbReference type="Gene3D" id="3.10.10.10">
    <property type="entry name" value="HIV Type 1 Reverse Transcriptase, subunit A, domain 1"/>
    <property type="match status" value="1"/>
</dbReference>
<dbReference type="InterPro" id="IPR008042">
    <property type="entry name" value="Retrotrans_Pao"/>
</dbReference>
<keyword evidence="3" id="KW-1133">Transmembrane helix</keyword>
<feature type="region of interest" description="Disordered" evidence="2">
    <location>
        <begin position="807"/>
        <end position="842"/>
    </location>
</feature>
<dbReference type="InterPro" id="IPR043128">
    <property type="entry name" value="Rev_trsase/Diguanyl_cyclase"/>
</dbReference>
<sequence>MPVTSRAIKECIEEIKDSFCSLIFSTLSLFVLCALHVLFKLFNLVAGPYTHYQVRRALVRENRVSYENIQRPSSPLEQVPLREPSVSEQVYRNVQLPPRDYRDIELTPSEADTELAPLLEEPPRYESIADCHTSHTYQELPPPVPPPPFIENIRKSFEASFLKTSSPSTFGTRKRPIRATLSKKLNKRRQKLAMTDPTDNDRPIEDKELLPPTDQNPPPQNDQDQNGERSEGPIIDLRDNVTILNQTPLDQIPLPPILPSMSTTEFDNLFDELSAGVQQTPKGNKISTSTPSTSTGKTGYGELEQVFKITIPEGHPLDGRDLNEFVYDEARKLSRSPGGRYYGSDGVIVNIHAKKQRMNPPALSDEEQLSDEENFSRRMNTIHSDEESIIMGEKTENAVSSQYRQYIKAAQRMIVQLNTQEPLEHSRLYRPLIRMVKEHITDLDNVKDGVAQSLIVRGCTIRGELKKQQVLLHQLMDNQVAQEAAQKIQADKIQRHLDEIRAREEEEAQKIRIAEAQKRKLEEKIDQFKIRARFIYDNIVRFTNIHSDLKIQITNFETELKRELGFMAPGFCRKYTPEIEVDVFERVKTAFSSEKPSVKSRLHYGRNTDSDPPQPQATLCPGADDPFPGKQIKISHFDNPSSNIIPDNADKGNSSALTNSNLKRPNTQPLKSAPNRLDIIVTKIAPKAKTLPQNNDIHSCNESIIPPATKVARVIEPASSTPFVRNLFAPLNNPRDTSHQTLTPSPRANTSLTDFLTRSKTINTNFIPAEGNLNKSVQPTDQNRIIVFDKNNNESVSHTDTHMQLTHFNSNNDYPTTPEPGSQCASEVNAPSTSNNDSTVHAPEKEKAISSTIIGNLHENPLQLPLPGFAEKMPKLWKVDPSANYVPDSVKAPRYQLPLFFGKLVDYPGWIKAFGQYIHCRTNLMIPQKIQLLIDHLDPKIGHQLKQFSTDEQGYEECLQFLDKRYGNISKLKMELFNQITDLYNAAASANSVRNTVDRLESLIVRYRKYADTVDEEMLFTIVVRKFPPRCYQTTLTSKERHVNNLFAALREWIEIQEMDFSNVHVPPQANRYSQNNKRSGNRNMVSETAEAVSVYAQTHVSNSKDGKPPKKGKKKANNKPYNKPPSKPQSKSNNFQPKTENAPRLRPNMENPFPDGVPLGFSRMNLEPKVPCMLCEQAHHTFLCTTINSLEARRVVLRNKQVCLYCLQPHRDECRQRPKINCKWWECLQKGMHNPALCTTIQWPVTEQKVRDWIRLFNEKVVNRRGTQPLLNLPNQSNSGNNAQIVHPQINNNSTSTDNVTKVTTVTPVSLEKFSRQYNTQEIVHTQNQQAALPKLSKYPIFHVNKETKHCLLTFSTVVRSLDDKSEQVKVNGFLDSGSAATFILEKTAKKLGLSGDVNLTQLNGISNNILEPFLSEKVSFEFTSPKRTPVLMQARTIPEIAWNLPQVNEKLFHYHFPQHKDKHFSRLPDKHDIHILVGNDQMWSFVNYTIHLNHPTNLINTSFGWMLAGTQYADFEDTVFTPVFFNTPNTIENLWKLEILGIEPHNESISKDEMQALARFYKNVVKINNRYQIRWLYKYDPPNLADNFKVALKRLENMIHKLRANNALYQRYNEYFINLLGLEMIEESTLAKGDSPVYYLPHRGILDLTKSTPLRVVFDGSSHAKGCLSLNECMYKGSNFLSNILLIFFNFQKSDIAIISDIRKAFHQIGLHPDDRDSCRFLWIKDLSKPATTDNLIVYRFTRCPFGVITSPFMLAATLLHHFLQVDPDFHNKFAKHFYVDNLVTSVATVAEAKDLYDRSNRIFTQISMELAQWGTNNTIIREIFDKNSMLHESTVTTLGLRWDMDKDLLFVKPKTVKKPVNTKRNMLKFISSVYDPIGWFAPAMLPSRTFIKYLWDLGLKWDEEFNPDLYKIAQQLVEHINQTFEYVFDRKLFSLPFNPEFVQIHCFVDASQIAYAFGLYLRLTSSDLKQVEVRLRFGKSRISPSKEMTIPKLELMAALIGSRAITTVREILNLNDNPAYLWSDSKCVLQWLLERKVLTPFVTNRTKEINQVKNLTCRYVPSADNPADVASRGATAHELARSLWWSGPSWLYLSEDQWPITDLHILDEKPETSFPDITFVGATLRISLYACPQIRNSMPIDKSTFWDSSPTAKMRRYTRSRSHKIPHFALLPNSQDYSLSLPDNDDYQSQQDIPISQNSQSMSLALSPTHSTLSVPVDNTINTPEKTSCENKIQSPKYDFGSFSNFKNQTPFDIKIEEFNELKPLISKFLNYLGALRIMYFRNTRKHFTLPSTQLSWATMPLSKNYALLTYIWADQRKHFSEIISTLTKVNAPEYIIYSKFHIMIDANGILRLKNYLPYSTFTGDILSPVLLHPQSYLLRLIVLDLHTSRCHAGTKFTLALFRRHYFVPKCVKQVAHILQKFCTKCAVLSKKPFYQPTHAQVPDFRLLPFTAPFTYVGVDIFGPFVTFDQYLPRRKTDIYAPTSPHRKYWGLIFTCLSTRAVHIMALKSLDSQELWLQFETFFADRTTPLMILSDNALQFKLLALYIPQFWETFQSLRSISTQLSNKNIQWVFTPAKAPWYGGVYERIIGLIKEAYFKTLTHHPILTSLLKSTFKNIQTMLNERPLCPSADEADQVALTPAHFLHGNLGSYRHDHTLITDEQTPTARQLNRFVRQDEQYQKQLWSCWRQLYLTHLRDKIPKALPNAFRNVPNWPKVGELVHVLDSQTKPGVYKLAKILELVKSRDGLIRHAKIQFSKGFVSERPLKFLAPLELADTKSAKHKVNRFSTSPSRAQSPPPASSILTSMHILLRSLSSTRTPAGS</sequence>
<dbReference type="InterPro" id="IPR005312">
    <property type="entry name" value="DUF1759"/>
</dbReference>
<organism evidence="5 6">
    <name type="scientific">Parthenolecanium corni</name>
    <dbReference type="NCBI Taxonomy" id="536013"/>
    <lineage>
        <taxon>Eukaryota</taxon>
        <taxon>Metazoa</taxon>
        <taxon>Ecdysozoa</taxon>
        <taxon>Arthropoda</taxon>
        <taxon>Hexapoda</taxon>
        <taxon>Insecta</taxon>
        <taxon>Pterygota</taxon>
        <taxon>Neoptera</taxon>
        <taxon>Paraneoptera</taxon>
        <taxon>Hemiptera</taxon>
        <taxon>Sternorrhyncha</taxon>
        <taxon>Coccoidea</taxon>
        <taxon>Coccidae</taxon>
        <taxon>Parthenolecanium</taxon>
    </lineage>
</organism>
<dbReference type="GO" id="GO:0003676">
    <property type="term" value="F:nucleic acid binding"/>
    <property type="evidence" value="ECO:0007669"/>
    <property type="project" value="InterPro"/>
</dbReference>
<dbReference type="Pfam" id="PF05380">
    <property type="entry name" value="Peptidase_A17"/>
    <property type="match status" value="1"/>
</dbReference>
<dbReference type="Pfam" id="PF03564">
    <property type="entry name" value="DUF1759"/>
    <property type="match status" value="1"/>
</dbReference>
<dbReference type="Gene3D" id="3.30.70.270">
    <property type="match status" value="1"/>
</dbReference>
<dbReference type="InterPro" id="IPR040676">
    <property type="entry name" value="DUF5641"/>
</dbReference>
<dbReference type="Proteomes" id="UP001367676">
    <property type="component" value="Unassembled WGS sequence"/>
</dbReference>
<name>A0AAN9TGG1_9HEMI</name>
<feature type="region of interest" description="Disordered" evidence="2">
    <location>
        <begin position="1098"/>
        <end position="1157"/>
    </location>
</feature>
<evidence type="ECO:0000259" key="4">
    <source>
        <dbReference type="PROSITE" id="PS50994"/>
    </source>
</evidence>
<dbReference type="InterPro" id="IPR001584">
    <property type="entry name" value="Integrase_cat-core"/>
</dbReference>
<dbReference type="PANTHER" id="PTHR47331">
    <property type="entry name" value="PHD-TYPE DOMAIN-CONTAINING PROTEIN"/>
    <property type="match status" value="1"/>
</dbReference>
<feature type="compositionally biased region" description="Polar residues" evidence="2">
    <location>
        <begin position="638"/>
        <end position="670"/>
    </location>
</feature>
<feature type="domain" description="Integrase catalytic" evidence="4">
    <location>
        <begin position="2463"/>
        <end position="2651"/>
    </location>
</feature>
<dbReference type="InterPro" id="IPR036397">
    <property type="entry name" value="RNaseH_sf"/>
</dbReference>
<dbReference type="GO" id="GO:0071897">
    <property type="term" value="P:DNA biosynthetic process"/>
    <property type="evidence" value="ECO:0007669"/>
    <property type="project" value="UniProtKB-ARBA"/>
</dbReference>
<keyword evidence="3" id="KW-0812">Transmembrane</keyword>